<comment type="caution">
    <text evidence="1">The sequence shown here is derived from an EMBL/GenBank/DDBJ whole genome shotgun (WGS) entry which is preliminary data.</text>
</comment>
<proteinExistence type="predicted"/>
<dbReference type="AlphaFoldDB" id="A0A640KR48"/>
<evidence type="ECO:0000313" key="2">
    <source>
        <dbReference type="Proteomes" id="UP000419144"/>
    </source>
</evidence>
<dbReference type="Proteomes" id="UP000419144">
    <property type="component" value="Unassembled WGS sequence"/>
</dbReference>
<sequence>MSCTLNTCPTSQEKSDMFVTSLDVFSRRAYFDPYTTHTNIEVLPPIPPLPKAQSDKLPVGVVFPNAHTLDSGADQDVAVHESLVSKVKHFSTPSSFKASNLVADFLKENLGGAILPDDRVGRHVLLERRRSFFESLFTIEEHVQTALPCRLSTSDIENIFRSDSDTPLNSTESYRKRLASLEQLRTTLNC</sequence>
<protein>
    <submittedName>
        <fullName evidence="1">Uncharacterized protein</fullName>
    </submittedName>
</protein>
<name>A0A640KR48_LEITA</name>
<evidence type="ECO:0000313" key="1">
    <source>
        <dbReference type="EMBL" id="GET89997.1"/>
    </source>
</evidence>
<keyword evidence="2" id="KW-1185">Reference proteome</keyword>
<dbReference type="EMBL" id="BLBS01000039">
    <property type="protein sequence ID" value="GET89997.1"/>
    <property type="molecule type" value="Genomic_DNA"/>
</dbReference>
<accession>A0A640KR48</accession>
<dbReference type="OrthoDB" id="272422at2759"/>
<organism evidence="1 2">
    <name type="scientific">Leishmania tarentolae</name>
    <name type="common">Sauroleishmania tarentolae</name>
    <dbReference type="NCBI Taxonomy" id="5689"/>
    <lineage>
        <taxon>Eukaryota</taxon>
        <taxon>Discoba</taxon>
        <taxon>Euglenozoa</taxon>
        <taxon>Kinetoplastea</taxon>
        <taxon>Metakinetoplastina</taxon>
        <taxon>Trypanosomatida</taxon>
        <taxon>Trypanosomatidae</taxon>
        <taxon>Leishmaniinae</taxon>
        <taxon>Leishmania</taxon>
        <taxon>lizard Leishmania</taxon>
    </lineage>
</organism>
<reference evidence="1" key="1">
    <citation type="submission" date="2019-11" db="EMBL/GenBank/DDBJ databases">
        <title>Leishmania tarentolae CDS.</title>
        <authorList>
            <person name="Goto Y."/>
            <person name="Yamagishi J."/>
        </authorList>
    </citation>
    <scope>NUCLEOTIDE SEQUENCE [LARGE SCALE GENOMIC DNA]</scope>
    <source>
        <strain evidence="1">Parrot Tar II</strain>
    </source>
</reference>
<dbReference type="VEuPathDB" id="TriTrypDB:LtaPh_2808100"/>
<gene>
    <name evidence="1" type="ORF">LtaPh_2808100</name>
</gene>